<dbReference type="EMBL" id="HADY01008546">
    <property type="protein sequence ID" value="SBP47031.1"/>
    <property type="molecule type" value="Transcribed_RNA"/>
</dbReference>
<gene>
    <name evidence="2" type="primary">Nfu_g_1_020020</name>
</gene>
<protein>
    <submittedName>
        <fullName evidence="2">Uncharacterized protein</fullName>
    </submittedName>
</protein>
<sequence length="232" mass="26963">MPPKRGNINEEELEDIKKSLNFMSEEITTIAKQQKLIINLTEDIKELRRQSEEKDKKITMLEVRVAELEQYSRISDVIVTGLETKHQTYARAAAEERGEPPEQELRSLEEQVIAFFNSKGIEMDSKDIEGCQTLPRKNKNQKPAIIIRFVNRKQKKELLKQGRKLKGTNVYVNEHLTKKNADIARQARLLRKQKKIQSTWTSDCKVFIKLNGTPEQAKVLVIKELMELEKYG</sequence>
<evidence type="ECO:0000313" key="2">
    <source>
        <dbReference type="EMBL" id="SBP47031.1"/>
    </source>
</evidence>
<proteinExistence type="predicted"/>
<keyword evidence="1" id="KW-0175">Coiled coil</keyword>
<organism evidence="2">
    <name type="scientific">Nothobranchius furzeri</name>
    <name type="common">Turquoise killifish</name>
    <dbReference type="NCBI Taxonomy" id="105023"/>
    <lineage>
        <taxon>Eukaryota</taxon>
        <taxon>Metazoa</taxon>
        <taxon>Chordata</taxon>
        <taxon>Craniata</taxon>
        <taxon>Vertebrata</taxon>
        <taxon>Euteleostomi</taxon>
        <taxon>Actinopterygii</taxon>
        <taxon>Neopterygii</taxon>
        <taxon>Teleostei</taxon>
        <taxon>Neoteleostei</taxon>
        <taxon>Acanthomorphata</taxon>
        <taxon>Ovalentaria</taxon>
        <taxon>Atherinomorphae</taxon>
        <taxon>Cyprinodontiformes</taxon>
        <taxon>Nothobranchiidae</taxon>
        <taxon>Nothobranchius</taxon>
    </lineage>
</organism>
<name>A0A1A7ZXN5_NOTFU</name>
<reference evidence="2" key="1">
    <citation type="submission" date="2016-05" db="EMBL/GenBank/DDBJ databases">
        <authorList>
            <person name="Lavstsen T."/>
            <person name="Jespersen J.S."/>
        </authorList>
    </citation>
    <scope>NUCLEOTIDE SEQUENCE</scope>
    <source>
        <tissue evidence="2">Brain</tissue>
    </source>
</reference>
<accession>A0A1A7ZXN5</accession>
<feature type="coiled-coil region" evidence="1">
    <location>
        <begin position="30"/>
        <end position="64"/>
    </location>
</feature>
<evidence type="ECO:0000256" key="1">
    <source>
        <dbReference type="SAM" id="Coils"/>
    </source>
</evidence>
<dbReference type="AlphaFoldDB" id="A0A1A7ZXN5"/>
<reference evidence="2" key="2">
    <citation type="submission" date="2016-06" db="EMBL/GenBank/DDBJ databases">
        <title>The genome of a short-lived fish provides insights into sex chromosome evolution and the genetic control of aging.</title>
        <authorList>
            <person name="Reichwald K."/>
            <person name="Felder M."/>
            <person name="Petzold A."/>
            <person name="Koch P."/>
            <person name="Groth M."/>
            <person name="Platzer M."/>
        </authorList>
    </citation>
    <scope>NUCLEOTIDE SEQUENCE</scope>
    <source>
        <tissue evidence="2">Brain</tissue>
    </source>
</reference>